<organism evidence="2 3">
    <name type="scientific">Oleiharenicola lentus</name>
    <dbReference type="NCBI Taxonomy" id="2508720"/>
    <lineage>
        <taxon>Bacteria</taxon>
        <taxon>Pseudomonadati</taxon>
        <taxon>Verrucomicrobiota</taxon>
        <taxon>Opitutia</taxon>
        <taxon>Opitutales</taxon>
        <taxon>Opitutaceae</taxon>
        <taxon>Oleiharenicola</taxon>
    </lineage>
</organism>
<dbReference type="InterPro" id="IPR050312">
    <property type="entry name" value="IolE/XylAMocC-like"/>
</dbReference>
<evidence type="ECO:0000259" key="1">
    <source>
        <dbReference type="Pfam" id="PF01261"/>
    </source>
</evidence>
<dbReference type="SUPFAM" id="SSF51658">
    <property type="entry name" value="Xylose isomerase-like"/>
    <property type="match status" value="1"/>
</dbReference>
<dbReference type="InterPro" id="IPR013022">
    <property type="entry name" value="Xyl_isomerase-like_TIM-brl"/>
</dbReference>
<keyword evidence="3" id="KW-1185">Reference proteome</keyword>
<sequence length="230" mass="25707">MERRSVRPARKTFASDAVASRRLRVFGVYFPYTLTNPAHRPLASRILSLCRPHGTPLWITMQAPGASDENVTALLRELADEAATHGLEVIYYPHDNHHCLDAEHAHRLITAADRPNLFNSLHLHQELRAGHAHRLAEVVARVMPRVRLVSVSGANLPDRINRGSNDWSDVVQPLTGSAFDVAGFYRLLVQSGYTGPVGVQNWKIPGAPREHHAASLRLLRQWRASFSPHP</sequence>
<dbReference type="InterPro" id="IPR036237">
    <property type="entry name" value="Xyl_isomerase-like_sf"/>
</dbReference>
<dbReference type="OrthoDB" id="282646at2"/>
<dbReference type="Gene3D" id="3.20.20.150">
    <property type="entry name" value="Divalent-metal-dependent TIM barrel enzymes"/>
    <property type="match status" value="1"/>
</dbReference>
<feature type="domain" description="Xylose isomerase-like TIM barrel" evidence="1">
    <location>
        <begin position="66"/>
        <end position="221"/>
    </location>
</feature>
<dbReference type="PANTHER" id="PTHR12110:SF21">
    <property type="entry name" value="XYLOSE ISOMERASE-LIKE TIM BARREL DOMAIN-CONTAINING PROTEIN"/>
    <property type="match status" value="1"/>
</dbReference>
<dbReference type="GO" id="GO:0016853">
    <property type="term" value="F:isomerase activity"/>
    <property type="evidence" value="ECO:0007669"/>
    <property type="project" value="UniProtKB-KW"/>
</dbReference>
<dbReference type="EMBL" id="SDHX01000001">
    <property type="protein sequence ID" value="RXK56414.1"/>
    <property type="molecule type" value="Genomic_DNA"/>
</dbReference>
<dbReference type="RefSeq" id="WP_129047783.1">
    <property type="nucleotide sequence ID" value="NZ_SDHX01000001.1"/>
</dbReference>
<accession>A0A4Q1CBF9</accession>
<dbReference type="Pfam" id="PF01261">
    <property type="entry name" value="AP_endonuc_2"/>
    <property type="match status" value="1"/>
</dbReference>
<dbReference type="Proteomes" id="UP000290218">
    <property type="component" value="Unassembled WGS sequence"/>
</dbReference>
<name>A0A4Q1CBF9_9BACT</name>
<proteinExistence type="predicted"/>
<dbReference type="AlphaFoldDB" id="A0A4Q1CBF9"/>
<keyword evidence="2" id="KW-0413">Isomerase</keyword>
<protein>
    <submittedName>
        <fullName evidence="2">Sugar phosphate isomerase/epimerase</fullName>
    </submittedName>
</protein>
<evidence type="ECO:0000313" key="3">
    <source>
        <dbReference type="Proteomes" id="UP000290218"/>
    </source>
</evidence>
<evidence type="ECO:0000313" key="2">
    <source>
        <dbReference type="EMBL" id="RXK56414.1"/>
    </source>
</evidence>
<gene>
    <name evidence="2" type="ORF">ESB00_11260</name>
</gene>
<dbReference type="PANTHER" id="PTHR12110">
    <property type="entry name" value="HYDROXYPYRUVATE ISOMERASE"/>
    <property type="match status" value="1"/>
</dbReference>
<reference evidence="2 3" key="1">
    <citation type="submission" date="2019-01" db="EMBL/GenBank/DDBJ databases">
        <title>Lacunisphaera sp. strain TWA-58.</title>
        <authorList>
            <person name="Chen W.-M."/>
        </authorList>
    </citation>
    <scope>NUCLEOTIDE SEQUENCE [LARGE SCALE GENOMIC DNA]</scope>
    <source>
        <strain evidence="2 3">TWA-58</strain>
    </source>
</reference>
<comment type="caution">
    <text evidence="2">The sequence shown here is derived from an EMBL/GenBank/DDBJ whole genome shotgun (WGS) entry which is preliminary data.</text>
</comment>